<sequence length="174" mass="19679">MSKKYLFVICTALIFSTFFSLYGAKIAKALSGVYIYANNGGYYRQYGPLAYWYTRNGEGYCGHLSSCSPAYMKYTYTAGCIGSTNSAVWDNIDSPQYGTHKIFVPRVNATTRSAPYLITYNGASSYSRSLNQYAYSDAWITTARLFDIRNTWLSDNTCEAGRYQIGFDEIQILY</sequence>
<dbReference type="Proteomes" id="UP000177407">
    <property type="component" value="Unassembled WGS sequence"/>
</dbReference>
<evidence type="ECO:0000313" key="1">
    <source>
        <dbReference type="EMBL" id="OGF20810.1"/>
    </source>
</evidence>
<name>A0A1F5S294_9BACT</name>
<protein>
    <submittedName>
        <fullName evidence="1">Uncharacterized protein</fullName>
    </submittedName>
</protein>
<dbReference type="AlphaFoldDB" id="A0A1F5S294"/>
<comment type="caution">
    <text evidence="1">The sequence shown here is derived from an EMBL/GenBank/DDBJ whole genome shotgun (WGS) entry which is preliminary data.</text>
</comment>
<gene>
    <name evidence="1" type="ORF">A2257_03525</name>
</gene>
<reference evidence="1 2" key="1">
    <citation type="journal article" date="2016" name="Nat. Commun.">
        <title>Thousands of microbial genomes shed light on interconnected biogeochemical processes in an aquifer system.</title>
        <authorList>
            <person name="Anantharaman K."/>
            <person name="Brown C.T."/>
            <person name="Hug L.A."/>
            <person name="Sharon I."/>
            <person name="Castelle C.J."/>
            <person name="Probst A.J."/>
            <person name="Thomas B.C."/>
            <person name="Singh A."/>
            <person name="Wilkins M.J."/>
            <person name="Karaoz U."/>
            <person name="Brodie E.L."/>
            <person name="Williams K.H."/>
            <person name="Hubbard S.S."/>
            <person name="Banfield J.F."/>
        </authorList>
    </citation>
    <scope>NUCLEOTIDE SEQUENCE [LARGE SCALE GENOMIC DNA]</scope>
</reference>
<organism evidence="1 2">
    <name type="scientific">Candidatus Falkowbacteria bacterium RIFOXYA2_FULL_38_12</name>
    <dbReference type="NCBI Taxonomy" id="1797993"/>
    <lineage>
        <taxon>Bacteria</taxon>
        <taxon>Candidatus Falkowiibacteriota</taxon>
    </lineage>
</organism>
<dbReference type="EMBL" id="MFGA01000020">
    <property type="protein sequence ID" value="OGF20810.1"/>
    <property type="molecule type" value="Genomic_DNA"/>
</dbReference>
<evidence type="ECO:0000313" key="2">
    <source>
        <dbReference type="Proteomes" id="UP000177407"/>
    </source>
</evidence>
<proteinExistence type="predicted"/>
<accession>A0A1F5S294</accession>